<dbReference type="Gene3D" id="2.60.120.200">
    <property type="match status" value="1"/>
</dbReference>
<dbReference type="PANTHER" id="PTHR15036:SF85">
    <property type="entry name" value="SP2353, ISOFORM A"/>
    <property type="match status" value="1"/>
</dbReference>
<dbReference type="PANTHER" id="PTHR15036">
    <property type="entry name" value="PIKACHURIN-LIKE PROTEIN"/>
    <property type="match status" value="1"/>
</dbReference>
<dbReference type="PROSITE" id="PS50025">
    <property type="entry name" value="LAM_G_DOMAIN"/>
    <property type="match status" value="1"/>
</dbReference>
<proteinExistence type="predicted"/>
<name>A0A0B7BZ12_9EUPU</name>
<dbReference type="InterPro" id="IPR001791">
    <property type="entry name" value="Laminin_G"/>
</dbReference>
<dbReference type="InterPro" id="IPR050372">
    <property type="entry name" value="Neurexin-related_CASP"/>
</dbReference>
<organism evidence="3">
    <name type="scientific">Arion vulgaris</name>
    <dbReference type="NCBI Taxonomy" id="1028688"/>
    <lineage>
        <taxon>Eukaryota</taxon>
        <taxon>Metazoa</taxon>
        <taxon>Spiralia</taxon>
        <taxon>Lophotrochozoa</taxon>
        <taxon>Mollusca</taxon>
        <taxon>Gastropoda</taxon>
        <taxon>Heterobranchia</taxon>
        <taxon>Euthyneura</taxon>
        <taxon>Panpulmonata</taxon>
        <taxon>Eupulmonata</taxon>
        <taxon>Stylommatophora</taxon>
        <taxon>Helicina</taxon>
        <taxon>Arionoidea</taxon>
        <taxon>Arionidae</taxon>
        <taxon>Arion</taxon>
    </lineage>
</organism>
<accession>A0A0B7BZ12</accession>
<dbReference type="SUPFAM" id="SSF49899">
    <property type="entry name" value="Concanavalin A-like lectins/glucanases"/>
    <property type="match status" value="1"/>
</dbReference>
<evidence type="ECO:0000313" key="3">
    <source>
        <dbReference type="EMBL" id="CEK97606.1"/>
    </source>
</evidence>
<protein>
    <recommendedName>
        <fullName evidence="2">Laminin G domain-containing protein</fullName>
    </recommendedName>
</protein>
<feature type="non-terminal residue" evidence="3">
    <location>
        <position position="134"/>
    </location>
</feature>
<dbReference type="CDD" id="cd00110">
    <property type="entry name" value="LamG"/>
    <property type="match status" value="1"/>
</dbReference>
<evidence type="ECO:0000256" key="1">
    <source>
        <dbReference type="PROSITE-ProRule" id="PRU00122"/>
    </source>
</evidence>
<comment type="caution">
    <text evidence="1">Lacks conserved residue(s) required for the propagation of feature annotation.</text>
</comment>
<dbReference type="GO" id="GO:0016020">
    <property type="term" value="C:membrane"/>
    <property type="evidence" value="ECO:0007669"/>
    <property type="project" value="UniProtKB-SubCell"/>
</dbReference>
<dbReference type="Pfam" id="PF02210">
    <property type="entry name" value="Laminin_G_2"/>
    <property type="match status" value="1"/>
</dbReference>
<dbReference type="InterPro" id="IPR013320">
    <property type="entry name" value="ConA-like_dom_sf"/>
</dbReference>
<evidence type="ECO:0000259" key="2">
    <source>
        <dbReference type="PROSITE" id="PS50025"/>
    </source>
</evidence>
<dbReference type="AlphaFoldDB" id="A0A0B7BZ12"/>
<sequence>GCIRSLKVNGRNINITDTLVIQDVSGCFKNVESGAYFDGESWGAFKSDFVLEPRYSMNMEFRTTSDSGVLLSAVSHLGYGLTLELHLGKVKLGLKNSDGEFRSETTNDNLFLFCDNKWHVVRASFFDGELSVTV</sequence>
<feature type="non-terminal residue" evidence="3">
    <location>
        <position position="1"/>
    </location>
</feature>
<gene>
    <name evidence="3" type="primary">ORF216353</name>
</gene>
<reference evidence="3" key="1">
    <citation type="submission" date="2014-12" db="EMBL/GenBank/DDBJ databases">
        <title>Insight into the proteome of Arion vulgaris.</title>
        <authorList>
            <person name="Aradska J."/>
            <person name="Bulat T."/>
            <person name="Smidak R."/>
            <person name="Sarate P."/>
            <person name="Gangsoo J."/>
            <person name="Sialana F."/>
            <person name="Bilban M."/>
            <person name="Lubec G."/>
        </authorList>
    </citation>
    <scope>NUCLEOTIDE SEQUENCE</scope>
    <source>
        <tissue evidence="3">Skin</tissue>
    </source>
</reference>
<feature type="domain" description="Laminin G" evidence="2">
    <location>
        <begin position="32"/>
        <end position="134"/>
    </location>
</feature>
<dbReference type="EMBL" id="HACG01050741">
    <property type="protein sequence ID" value="CEK97606.1"/>
    <property type="molecule type" value="Transcribed_RNA"/>
</dbReference>